<accession>A0A9Q3GQV3</accession>
<proteinExistence type="predicted"/>
<evidence type="ECO:0000313" key="2">
    <source>
        <dbReference type="Proteomes" id="UP000765509"/>
    </source>
</evidence>
<dbReference type="EMBL" id="AVOT02004256">
    <property type="protein sequence ID" value="MBW0475827.1"/>
    <property type="molecule type" value="Genomic_DNA"/>
</dbReference>
<gene>
    <name evidence="1" type="ORF">O181_015542</name>
</gene>
<name>A0A9Q3GQV3_9BASI</name>
<dbReference type="Proteomes" id="UP000765509">
    <property type="component" value="Unassembled WGS sequence"/>
</dbReference>
<organism evidence="1 2">
    <name type="scientific">Austropuccinia psidii MF-1</name>
    <dbReference type="NCBI Taxonomy" id="1389203"/>
    <lineage>
        <taxon>Eukaryota</taxon>
        <taxon>Fungi</taxon>
        <taxon>Dikarya</taxon>
        <taxon>Basidiomycota</taxon>
        <taxon>Pucciniomycotina</taxon>
        <taxon>Pucciniomycetes</taxon>
        <taxon>Pucciniales</taxon>
        <taxon>Sphaerophragmiaceae</taxon>
        <taxon>Austropuccinia</taxon>
    </lineage>
</organism>
<reference evidence="1" key="1">
    <citation type="submission" date="2021-03" db="EMBL/GenBank/DDBJ databases">
        <title>Draft genome sequence of rust myrtle Austropuccinia psidii MF-1, a brazilian biotype.</title>
        <authorList>
            <person name="Quecine M.C."/>
            <person name="Pachon D.M.R."/>
            <person name="Bonatelli M.L."/>
            <person name="Correr F.H."/>
            <person name="Franceschini L.M."/>
            <person name="Leite T.F."/>
            <person name="Margarido G.R.A."/>
            <person name="Almeida C.A."/>
            <person name="Ferrarezi J.A."/>
            <person name="Labate C.A."/>
        </authorList>
    </citation>
    <scope>NUCLEOTIDE SEQUENCE</scope>
    <source>
        <strain evidence="1">MF-1</strain>
    </source>
</reference>
<comment type="caution">
    <text evidence="1">The sequence shown here is derived from an EMBL/GenBank/DDBJ whole genome shotgun (WGS) entry which is preliminary data.</text>
</comment>
<keyword evidence="2" id="KW-1185">Reference proteome</keyword>
<protein>
    <submittedName>
        <fullName evidence="1">Uncharacterized protein</fullName>
    </submittedName>
</protein>
<dbReference type="AlphaFoldDB" id="A0A9Q3GQV3"/>
<sequence>MSGSTRLRKAANNNADAKPLSNEEVYLLLNSLGSEVSYLKSARNSDAAEMQLLQVALSPQPPALSPYSQNPRAVSSAYDRFMQEPYRVEDQSNYLLSNGSNFAEWVSGLNRVLGITLYSEVLVDNNLLLLESRSPQENRAISHFINAAIPPNFA</sequence>
<evidence type="ECO:0000313" key="1">
    <source>
        <dbReference type="EMBL" id="MBW0475827.1"/>
    </source>
</evidence>